<dbReference type="InterPro" id="IPR000064">
    <property type="entry name" value="NLP_P60_dom"/>
</dbReference>
<keyword evidence="3" id="KW-0378">Hydrolase</keyword>
<keyword evidence="4" id="KW-0788">Thiol protease</keyword>
<dbReference type="Pfam" id="PF00877">
    <property type="entry name" value="NLPC_P60"/>
    <property type="match status" value="1"/>
</dbReference>
<dbReference type="InterPro" id="IPR038765">
    <property type="entry name" value="Papain-like_cys_pep_sf"/>
</dbReference>
<feature type="domain" description="NlpC/P60" evidence="7">
    <location>
        <begin position="222"/>
        <end position="339"/>
    </location>
</feature>
<accession>A0A4R5AXK8</accession>
<dbReference type="PROSITE" id="PS51935">
    <property type="entry name" value="NLPC_P60"/>
    <property type="match status" value="1"/>
</dbReference>
<feature type="chain" id="PRO_5020550468" evidence="6">
    <location>
        <begin position="36"/>
        <end position="339"/>
    </location>
</feature>
<proteinExistence type="inferred from homology"/>
<dbReference type="PROSITE" id="PS51318">
    <property type="entry name" value="TAT"/>
    <property type="match status" value="1"/>
</dbReference>
<dbReference type="GO" id="GO:0008234">
    <property type="term" value="F:cysteine-type peptidase activity"/>
    <property type="evidence" value="ECO:0007669"/>
    <property type="project" value="UniProtKB-KW"/>
</dbReference>
<dbReference type="EMBL" id="SMKY01000138">
    <property type="protein sequence ID" value="TDD76779.1"/>
    <property type="molecule type" value="Genomic_DNA"/>
</dbReference>
<feature type="coiled-coil region" evidence="5">
    <location>
        <begin position="55"/>
        <end position="82"/>
    </location>
</feature>
<evidence type="ECO:0000256" key="6">
    <source>
        <dbReference type="SAM" id="SignalP"/>
    </source>
</evidence>
<dbReference type="SUPFAM" id="SSF54001">
    <property type="entry name" value="Cysteine proteinases"/>
    <property type="match status" value="1"/>
</dbReference>
<protein>
    <submittedName>
        <fullName evidence="8">NlpC/P60 family protein</fullName>
    </submittedName>
</protein>
<dbReference type="GO" id="GO:0006508">
    <property type="term" value="P:proteolysis"/>
    <property type="evidence" value="ECO:0007669"/>
    <property type="project" value="UniProtKB-KW"/>
</dbReference>
<keyword evidence="6" id="KW-0732">Signal</keyword>
<evidence type="ECO:0000256" key="4">
    <source>
        <dbReference type="ARBA" id="ARBA00022807"/>
    </source>
</evidence>
<evidence type="ECO:0000256" key="1">
    <source>
        <dbReference type="ARBA" id="ARBA00007074"/>
    </source>
</evidence>
<dbReference type="InterPro" id="IPR006311">
    <property type="entry name" value="TAT_signal"/>
</dbReference>
<dbReference type="InterPro" id="IPR051202">
    <property type="entry name" value="Peptidase_C40"/>
</dbReference>
<dbReference type="PANTHER" id="PTHR47053:SF1">
    <property type="entry name" value="MUREIN DD-ENDOPEPTIDASE MEPH-RELATED"/>
    <property type="match status" value="1"/>
</dbReference>
<keyword evidence="9" id="KW-1185">Reference proteome</keyword>
<feature type="signal peptide" evidence="6">
    <location>
        <begin position="1"/>
        <end position="35"/>
    </location>
</feature>
<gene>
    <name evidence="8" type="ORF">E1293_26335</name>
</gene>
<dbReference type="AlphaFoldDB" id="A0A4R5AXK8"/>
<evidence type="ECO:0000256" key="3">
    <source>
        <dbReference type="ARBA" id="ARBA00022801"/>
    </source>
</evidence>
<dbReference type="Proteomes" id="UP000295578">
    <property type="component" value="Unassembled WGS sequence"/>
</dbReference>
<evidence type="ECO:0000256" key="2">
    <source>
        <dbReference type="ARBA" id="ARBA00022670"/>
    </source>
</evidence>
<evidence type="ECO:0000313" key="9">
    <source>
        <dbReference type="Proteomes" id="UP000295578"/>
    </source>
</evidence>
<keyword evidence="2" id="KW-0645">Protease</keyword>
<name>A0A4R5AXK8_9ACTN</name>
<evidence type="ECO:0000313" key="8">
    <source>
        <dbReference type="EMBL" id="TDD76779.1"/>
    </source>
</evidence>
<dbReference type="OrthoDB" id="3209655at2"/>
<comment type="caution">
    <text evidence="8">The sequence shown here is derived from an EMBL/GenBank/DDBJ whole genome shotgun (WGS) entry which is preliminary data.</text>
</comment>
<organism evidence="8 9">
    <name type="scientific">Actinomadura darangshiensis</name>
    <dbReference type="NCBI Taxonomy" id="705336"/>
    <lineage>
        <taxon>Bacteria</taxon>
        <taxon>Bacillati</taxon>
        <taxon>Actinomycetota</taxon>
        <taxon>Actinomycetes</taxon>
        <taxon>Streptosporangiales</taxon>
        <taxon>Thermomonosporaceae</taxon>
        <taxon>Actinomadura</taxon>
    </lineage>
</organism>
<dbReference type="Gene3D" id="3.90.1720.10">
    <property type="entry name" value="endopeptidase domain like (from Nostoc punctiforme)"/>
    <property type="match status" value="1"/>
</dbReference>
<dbReference type="RefSeq" id="WP_132200166.1">
    <property type="nucleotide sequence ID" value="NZ_SMKY01000138.1"/>
</dbReference>
<keyword evidence="5" id="KW-0175">Coiled coil</keyword>
<evidence type="ECO:0000256" key="5">
    <source>
        <dbReference type="SAM" id="Coils"/>
    </source>
</evidence>
<evidence type="ECO:0000259" key="7">
    <source>
        <dbReference type="PROSITE" id="PS51935"/>
    </source>
</evidence>
<comment type="similarity">
    <text evidence="1">Belongs to the peptidase C40 family.</text>
</comment>
<reference evidence="8 9" key="1">
    <citation type="submission" date="2019-03" db="EMBL/GenBank/DDBJ databases">
        <title>Draft genome sequences of novel Actinobacteria.</title>
        <authorList>
            <person name="Sahin N."/>
            <person name="Ay H."/>
            <person name="Saygin H."/>
        </authorList>
    </citation>
    <scope>NUCLEOTIDE SEQUENCE [LARGE SCALE GENOMIC DNA]</scope>
    <source>
        <strain evidence="8 9">DSM 45941</strain>
    </source>
</reference>
<dbReference type="PANTHER" id="PTHR47053">
    <property type="entry name" value="MUREIN DD-ENDOPEPTIDASE MEPH-RELATED"/>
    <property type="match status" value="1"/>
</dbReference>
<sequence length="339" mass="35678">MAPDPHRRRRIAPAATAAAMLLIGLGATAPVAAHAAQPFRLAAAPSAPSPTPTTEKGLRKSLDALNEEAEILTEKFNKTRVELGKAKKAEQAATKEAERLRTLAEPARAQLGRLAAANYMSGAPDVLFGAGASPDGLSDRAYLAQNQATAVLALKKQIDQADAAQHSAKAKTAQTQKAWDDAKKARGAAKAKVAEVMKRLDKLTTTHARDPHTGLSATIKGSGLPAKMARKAYGKLGSPYVWAAAGPSSFDCSGLVVWAYAQVGKSGLPHYTGDLFSMGTKVSRSELRSGDLVYFGGNLHHMGIYLSDGKFLHAPSTGDVVKISKLSERSDFAGANRIS</sequence>